<dbReference type="STRING" id="1963862.B4O97_11960"/>
<protein>
    <submittedName>
        <fullName evidence="1">Toxin</fullName>
    </submittedName>
</protein>
<accession>A0A1Y1RWN5</accession>
<keyword evidence="2" id="KW-1185">Reference proteome</keyword>
<comment type="caution">
    <text evidence="1">The sequence shown here is derived from an EMBL/GenBank/DDBJ whole genome shotgun (WGS) entry which is preliminary data.</text>
</comment>
<name>A0A1Y1RWN5_9SPIO</name>
<dbReference type="AlphaFoldDB" id="A0A1Y1RWN5"/>
<evidence type="ECO:0000313" key="2">
    <source>
        <dbReference type="Proteomes" id="UP000192343"/>
    </source>
</evidence>
<dbReference type="EMBL" id="MWQY01000012">
    <property type="protein sequence ID" value="ORC34655.1"/>
    <property type="molecule type" value="Genomic_DNA"/>
</dbReference>
<evidence type="ECO:0000313" key="1">
    <source>
        <dbReference type="EMBL" id="ORC34655.1"/>
    </source>
</evidence>
<gene>
    <name evidence="1" type="ORF">B4O97_11960</name>
</gene>
<sequence length="98" mass="11829">MTFDWNDEKNEQLKDKRSISFEEIILCISEGKVVDILQHPNSERYPDQKLYLINLNNYIYVVPYVKHEKEDVIFLKTIFPSRIYTKKYLPSGEEQNER</sequence>
<dbReference type="Proteomes" id="UP000192343">
    <property type="component" value="Unassembled WGS sequence"/>
</dbReference>
<proteinExistence type="predicted"/>
<dbReference type="OrthoDB" id="9814045at2"/>
<dbReference type="RefSeq" id="WP_083051102.1">
    <property type="nucleotide sequence ID" value="NZ_MWQY01000012.1"/>
</dbReference>
<reference evidence="1 2" key="1">
    <citation type="submission" date="2017-03" db="EMBL/GenBank/DDBJ databases">
        <title>Draft Genome sequence of Marispirochaeta sp. strain JC444.</title>
        <authorList>
            <person name="Shivani Y."/>
            <person name="Subhash Y."/>
            <person name="Sasikala C."/>
            <person name="Ramana C."/>
        </authorList>
    </citation>
    <scope>NUCLEOTIDE SEQUENCE [LARGE SCALE GENOMIC DNA]</scope>
    <source>
        <strain evidence="1 2">JC444</strain>
    </source>
</reference>
<organism evidence="1 2">
    <name type="scientific">Marispirochaeta aestuarii</name>
    <dbReference type="NCBI Taxonomy" id="1963862"/>
    <lineage>
        <taxon>Bacteria</taxon>
        <taxon>Pseudomonadati</taxon>
        <taxon>Spirochaetota</taxon>
        <taxon>Spirochaetia</taxon>
        <taxon>Spirochaetales</taxon>
        <taxon>Spirochaetaceae</taxon>
        <taxon>Marispirochaeta</taxon>
    </lineage>
</organism>